<comment type="similarity">
    <text evidence="1 5">Belongs to the 5-formyltetrahydrofolate cyclo-ligase family.</text>
</comment>
<dbReference type="PANTHER" id="PTHR23407">
    <property type="entry name" value="ATPASE INHIBITOR/5-FORMYLTETRAHYDROFOLATE CYCLO-LIGASE"/>
    <property type="match status" value="1"/>
</dbReference>
<dbReference type="AlphaFoldDB" id="A0A401LDF3"/>
<organism evidence="6 7">
    <name type="scientific">Anaerotignum faecicola</name>
    <dbReference type="NCBI Taxonomy" id="2358141"/>
    <lineage>
        <taxon>Bacteria</taxon>
        <taxon>Bacillati</taxon>
        <taxon>Bacillota</taxon>
        <taxon>Clostridia</taxon>
        <taxon>Lachnospirales</taxon>
        <taxon>Anaerotignaceae</taxon>
        <taxon>Anaerotignum</taxon>
    </lineage>
</organism>
<dbReference type="GO" id="GO:0005524">
    <property type="term" value="F:ATP binding"/>
    <property type="evidence" value="ECO:0007669"/>
    <property type="project" value="UniProtKB-KW"/>
</dbReference>
<keyword evidence="2 4" id="KW-0547">Nucleotide-binding</keyword>
<keyword evidence="7" id="KW-1185">Reference proteome</keyword>
<feature type="binding site" evidence="4">
    <location>
        <begin position="127"/>
        <end position="135"/>
    </location>
    <ligand>
        <name>ATP</name>
        <dbReference type="ChEBI" id="CHEBI:30616"/>
    </ligand>
</feature>
<sequence length="181" mass="20509">MKKELRQRALATRNALEKREEKSRQIAAHILESAAYQNTERIFTFVSMGSEVETEEIIRQAWQDGKAVAVPKTEKQREMHFYEIRSLAELSEGRFGVREPKGGAVCVPKEGDLLLVPGLLFDGKKNRLGYGGGYYDTYFAKHKEGKRIGLAFAAQRFAEELPTEETDVPLDAVITENGWEE</sequence>
<dbReference type="PANTHER" id="PTHR23407:SF1">
    <property type="entry name" value="5-FORMYLTETRAHYDROFOLATE CYCLO-LIGASE"/>
    <property type="match status" value="1"/>
</dbReference>
<comment type="cofactor">
    <cofactor evidence="5">
        <name>Mg(2+)</name>
        <dbReference type="ChEBI" id="CHEBI:18420"/>
    </cofactor>
</comment>
<dbReference type="NCBIfam" id="TIGR02727">
    <property type="entry name" value="MTHFS_bact"/>
    <property type="match status" value="1"/>
</dbReference>
<keyword evidence="3 4" id="KW-0067">ATP-binding</keyword>
<comment type="catalytic activity">
    <reaction evidence="5">
        <text>(6S)-5-formyl-5,6,7,8-tetrahydrofolate + ATP = (6R)-5,10-methenyltetrahydrofolate + ADP + phosphate</text>
        <dbReference type="Rhea" id="RHEA:10488"/>
        <dbReference type="ChEBI" id="CHEBI:30616"/>
        <dbReference type="ChEBI" id="CHEBI:43474"/>
        <dbReference type="ChEBI" id="CHEBI:57455"/>
        <dbReference type="ChEBI" id="CHEBI:57457"/>
        <dbReference type="ChEBI" id="CHEBI:456216"/>
        <dbReference type="EC" id="6.3.3.2"/>
    </reaction>
</comment>
<dbReference type="InterPro" id="IPR037171">
    <property type="entry name" value="NagB/RpiA_transferase-like"/>
</dbReference>
<protein>
    <recommendedName>
        <fullName evidence="5">5-formyltetrahydrofolate cyclo-ligase</fullName>
        <ecNumber evidence="5">6.3.3.2</ecNumber>
    </recommendedName>
</protein>
<keyword evidence="5" id="KW-0460">Magnesium</keyword>
<dbReference type="Gene3D" id="3.40.50.10420">
    <property type="entry name" value="NagB/RpiA/CoA transferase-like"/>
    <property type="match status" value="1"/>
</dbReference>
<evidence type="ECO:0000313" key="6">
    <source>
        <dbReference type="EMBL" id="GCB29601.1"/>
    </source>
</evidence>
<dbReference type="PIRSF" id="PIRSF006806">
    <property type="entry name" value="FTHF_cligase"/>
    <property type="match status" value="1"/>
</dbReference>
<dbReference type="Pfam" id="PF01812">
    <property type="entry name" value="5-FTHF_cyc-lig"/>
    <property type="match status" value="1"/>
</dbReference>
<comment type="caution">
    <text evidence="6">The sequence shown here is derived from an EMBL/GenBank/DDBJ whole genome shotgun (WGS) entry which is preliminary data.</text>
</comment>
<feature type="binding site" evidence="4">
    <location>
        <begin position="2"/>
        <end position="6"/>
    </location>
    <ligand>
        <name>ATP</name>
        <dbReference type="ChEBI" id="CHEBI:30616"/>
    </ligand>
</feature>
<name>A0A401LDF3_9FIRM</name>
<dbReference type="InterPro" id="IPR024185">
    <property type="entry name" value="FTHF_cligase-like_sf"/>
</dbReference>
<proteinExistence type="inferred from homology"/>
<feature type="binding site" evidence="4">
    <location>
        <position position="46"/>
    </location>
    <ligand>
        <name>substrate</name>
    </ligand>
</feature>
<dbReference type="SUPFAM" id="SSF100950">
    <property type="entry name" value="NagB/RpiA/CoA transferase-like"/>
    <property type="match status" value="1"/>
</dbReference>
<keyword evidence="5" id="KW-0479">Metal-binding</keyword>
<evidence type="ECO:0000256" key="1">
    <source>
        <dbReference type="ARBA" id="ARBA00010638"/>
    </source>
</evidence>
<dbReference type="OrthoDB" id="9801938at2"/>
<dbReference type="GO" id="GO:0009396">
    <property type="term" value="P:folic acid-containing compound biosynthetic process"/>
    <property type="evidence" value="ECO:0007669"/>
    <property type="project" value="TreeGrafter"/>
</dbReference>
<evidence type="ECO:0000313" key="7">
    <source>
        <dbReference type="Proteomes" id="UP000287361"/>
    </source>
</evidence>
<accession>A0A401LDF3</accession>
<dbReference type="GO" id="GO:0035999">
    <property type="term" value="P:tetrahydrofolate interconversion"/>
    <property type="evidence" value="ECO:0007669"/>
    <property type="project" value="TreeGrafter"/>
</dbReference>
<dbReference type="EC" id="6.3.3.2" evidence="5"/>
<evidence type="ECO:0000256" key="5">
    <source>
        <dbReference type="RuleBase" id="RU361279"/>
    </source>
</evidence>
<evidence type="ECO:0000256" key="2">
    <source>
        <dbReference type="ARBA" id="ARBA00022741"/>
    </source>
</evidence>
<dbReference type="EMBL" id="BHVZ01000002">
    <property type="protein sequence ID" value="GCB29601.1"/>
    <property type="molecule type" value="Genomic_DNA"/>
</dbReference>
<keyword evidence="6" id="KW-0436">Ligase</keyword>
<dbReference type="GO" id="GO:0030272">
    <property type="term" value="F:5-formyltetrahydrofolate cyclo-ligase activity"/>
    <property type="evidence" value="ECO:0007669"/>
    <property type="project" value="UniProtKB-EC"/>
</dbReference>
<dbReference type="Proteomes" id="UP000287361">
    <property type="component" value="Unassembled WGS sequence"/>
</dbReference>
<dbReference type="InterPro" id="IPR002698">
    <property type="entry name" value="FTHF_cligase"/>
</dbReference>
<gene>
    <name evidence="6" type="ORF">KGMB03357_12620</name>
</gene>
<dbReference type="GO" id="GO:0046872">
    <property type="term" value="F:metal ion binding"/>
    <property type="evidence" value="ECO:0007669"/>
    <property type="project" value="UniProtKB-KW"/>
</dbReference>
<evidence type="ECO:0000256" key="4">
    <source>
        <dbReference type="PIRSR" id="PIRSR006806-1"/>
    </source>
</evidence>
<feature type="binding site" evidence="4">
    <location>
        <position position="51"/>
    </location>
    <ligand>
        <name>substrate</name>
    </ligand>
</feature>
<reference evidence="6 7" key="1">
    <citation type="submission" date="2018-10" db="EMBL/GenBank/DDBJ databases">
        <title>Draft Genome Sequence of Anaerotignum sp. KCTC 15736.</title>
        <authorList>
            <person name="Choi S.H."/>
            <person name="Kim J.S."/>
            <person name="Kang S.W."/>
            <person name="Lee J.S."/>
            <person name="Park S.H."/>
        </authorList>
    </citation>
    <scope>NUCLEOTIDE SEQUENCE [LARGE SCALE GENOMIC DNA]</scope>
    <source>
        <strain evidence="6 7">KCTC 15736</strain>
    </source>
</reference>
<evidence type="ECO:0000256" key="3">
    <source>
        <dbReference type="ARBA" id="ARBA00022840"/>
    </source>
</evidence>